<dbReference type="Gene3D" id="3.30.2220.30">
    <property type="match status" value="1"/>
</dbReference>
<organism evidence="1 2">
    <name type="scientific">Lachnoanaerobaculum umeaense</name>
    <dbReference type="NCBI Taxonomy" id="617123"/>
    <lineage>
        <taxon>Bacteria</taxon>
        <taxon>Bacillati</taxon>
        <taxon>Bacillota</taxon>
        <taxon>Clostridia</taxon>
        <taxon>Lachnospirales</taxon>
        <taxon>Lachnospiraceae</taxon>
        <taxon>Lachnoanaerobaculum</taxon>
    </lineage>
</organism>
<name>A0A385Q1U9_9FIRM</name>
<evidence type="ECO:0000313" key="1">
    <source>
        <dbReference type="EMBL" id="AYB00057.1"/>
    </source>
</evidence>
<dbReference type="Proteomes" id="UP000265562">
    <property type="component" value="Chromosome"/>
</dbReference>
<evidence type="ECO:0000313" key="2">
    <source>
        <dbReference type="Proteomes" id="UP000265562"/>
    </source>
</evidence>
<dbReference type="Pfam" id="PF08890">
    <property type="entry name" value="Phage_TAC_5"/>
    <property type="match status" value="1"/>
</dbReference>
<dbReference type="OrthoDB" id="1807498at2"/>
<dbReference type="EMBL" id="CP032364">
    <property type="protein sequence ID" value="AYB00057.1"/>
    <property type="molecule type" value="Genomic_DNA"/>
</dbReference>
<dbReference type="KEGG" id="lua:D4A81_08915"/>
<protein>
    <submittedName>
        <fullName evidence="1">Phage portal protein</fullName>
    </submittedName>
</protein>
<sequence length="142" mass="15929">MSRDLSAFLAQNVKRVENTLYPATSRIVDEKGKPIPWEICCITATENARIRKGCMTTVAVAGKKGQYTQEFNSQLYLARLCVRTTVYPDLQDKKLQDSYGVMSAEELISTMLTPGEFEDYATAVMKANGFDDEENLVEEAKN</sequence>
<dbReference type="InterPro" id="IPR014986">
    <property type="entry name" value="XkdN-like"/>
</dbReference>
<gene>
    <name evidence="1" type="ORF">D4A81_08915</name>
</gene>
<proteinExistence type="predicted"/>
<reference evidence="1 2" key="1">
    <citation type="submission" date="2018-09" db="EMBL/GenBank/DDBJ databases">
        <title>Genome sequencing of Lachnoanaerobaculum umeaense DSM 23576.</title>
        <authorList>
            <person name="Kook J.-K."/>
            <person name="Park S.-N."/>
            <person name="Lim Y.K."/>
        </authorList>
    </citation>
    <scope>NUCLEOTIDE SEQUENCE [LARGE SCALE GENOMIC DNA]</scope>
    <source>
        <strain evidence="2">DSM 23576 \ CCUG 58757</strain>
    </source>
</reference>
<dbReference type="RefSeq" id="WP_111524605.1">
    <property type="nucleotide sequence ID" value="NZ_CP032364.1"/>
</dbReference>
<dbReference type="InterPro" id="IPR038559">
    <property type="entry name" value="XkdN-like_sf"/>
</dbReference>
<dbReference type="AlphaFoldDB" id="A0A385Q1U9"/>
<accession>A0A385Q1U9</accession>
<keyword evidence="2" id="KW-1185">Reference proteome</keyword>